<organism evidence="7 8">
    <name type="scientific">Rotaria sordida</name>
    <dbReference type="NCBI Taxonomy" id="392033"/>
    <lineage>
        <taxon>Eukaryota</taxon>
        <taxon>Metazoa</taxon>
        <taxon>Spiralia</taxon>
        <taxon>Gnathifera</taxon>
        <taxon>Rotifera</taxon>
        <taxon>Eurotatoria</taxon>
        <taxon>Bdelloidea</taxon>
        <taxon>Philodinida</taxon>
        <taxon>Philodinidae</taxon>
        <taxon>Rotaria</taxon>
    </lineage>
</organism>
<evidence type="ECO:0000256" key="4">
    <source>
        <dbReference type="ARBA" id="ARBA00023136"/>
    </source>
</evidence>
<feature type="transmembrane region" description="Helical" evidence="5">
    <location>
        <begin position="60"/>
        <end position="84"/>
    </location>
</feature>
<protein>
    <recommendedName>
        <fullName evidence="6">G-protein coupled receptors family 1 profile domain-containing protein</fullName>
    </recommendedName>
</protein>
<feature type="transmembrane region" description="Helical" evidence="5">
    <location>
        <begin position="145"/>
        <end position="164"/>
    </location>
</feature>
<keyword evidence="2 5" id="KW-0812">Transmembrane</keyword>
<dbReference type="SUPFAM" id="SSF81321">
    <property type="entry name" value="Family A G protein-coupled receptor-like"/>
    <property type="match status" value="1"/>
</dbReference>
<dbReference type="InterPro" id="IPR052954">
    <property type="entry name" value="GPCR-Ligand_Int"/>
</dbReference>
<dbReference type="Gene3D" id="1.20.1070.10">
    <property type="entry name" value="Rhodopsin 7-helix transmembrane proteins"/>
    <property type="match status" value="1"/>
</dbReference>
<dbReference type="PANTHER" id="PTHR46641:SF2">
    <property type="entry name" value="FMRFAMIDE RECEPTOR"/>
    <property type="match status" value="1"/>
</dbReference>
<comment type="subcellular location">
    <subcellularLocation>
        <location evidence="1">Membrane</location>
    </subcellularLocation>
</comment>
<evidence type="ECO:0000313" key="7">
    <source>
        <dbReference type="EMBL" id="CAF1355450.1"/>
    </source>
</evidence>
<evidence type="ECO:0000256" key="2">
    <source>
        <dbReference type="ARBA" id="ARBA00022692"/>
    </source>
</evidence>
<feature type="transmembrane region" description="Helical" evidence="5">
    <location>
        <begin position="273"/>
        <end position="298"/>
    </location>
</feature>
<feature type="transmembrane region" description="Helical" evidence="5">
    <location>
        <begin position="28"/>
        <end position="48"/>
    </location>
</feature>
<dbReference type="GO" id="GO:0016020">
    <property type="term" value="C:membrane"/>
    <property type="evidence" value="ECO:0007669"/>
    <property type="project" value="UniProtKB-SubCell"/>
</dbReference>
<feature type="non-terminal residue" evidence="7">
    <location>
        <position position="1"/>
    </location>
</feature>
<feature type="domain" description="G-protein coupled receptors family 1 profile" evidence="6">
    <location>
        <begin position="39"/>
        <end position="296"/>
    </location>
</feature>
<feature type="transmembrane region" description="Helical" evidence="5">
    <location>
        <begin position="234"/>
        <end position="261"/>
    </location>
</feature>
<dbReference type="AlphaFoldDB" id="A0A815HPT2"/>
<proteinExistence type="predicted"/>
<feature type="transmembrane region" description="Helical" evidence="5">
    <location>
        <begin position="190"/>
        <end position="213"/>
    </location>
</feature>
<keyword evidence="3 5" id="KW-1133">Transmembrane helix</keyword>
<evidence type="ECO:0000256" key="5">
    <source>
        <dbReference type="SAM" id="Phobius"/>
    </source>
</evidence>
<feature type="transmembrane region" description="Helical" evidence="5">
    <location>
        <begin position="104"/>
        <end position="125"/>
    </location>
</feature>
<gene>
    <name evidence="7" type="ORF">SEV965_LOCUS29094</name>
</gene>
<dbReference type="InterPro" id="IPR017452">
    <property type="entry name" value="GPCR_Rhodpsn_7TM"/>
</dbReference>
<evidence type="ECO:0000259" key="6">
    <source>
        <dbReference type="PROSITE" id="PS50262"/>
    </source>
</evidence>
<evidence type="ECO:0000256" key="1">
    <source>
        <dbReference type="ARBA" id="ARBA00004370"/>
    </source>
</evidence>
<dbReference type="EMBL" id="CAJNOU010002872">
    <property type="protein sequence ID" value="CAF1355450.1"/>
    <property type="molecule type" value="Genomic_DNA"/>
</dbReference>
<comment type="caution">
    <text evidence="7">The sequence shown here is derived from an EMBL/GenBank/DDBJ whole genome shotgun (WGS) entry which is preliminary data.</text>
</comment>
<accession>A0A815HPT2</accession>
<dbReference type="Proteomes" id="UP000663889">
    <property type="component" value="Unassembled WGS sequence"/>
</dbReference>
<dbReference type="PROSITE" id="PS50262">
    <property type="entry name" value="G_PROTEIN_RECEP_F1_2"/>
    <property type="match status" value="1"/>
</dbReference>
<name>A0A815HPT2_9BILA</name>
<sequence>IILRDRFRMSQYIISTANLISHRVTTYLGIPIFIFGVIGEFLNIIVFLSLKTFRQNSCAFYLTIMAMVSIGYLFTDLLTFIMMYGYNIYWTKQSRFYCVVREGFAHTFMLIALACLCLAIIDQFLATCSSPRWQQLCNINLARRLCLTFIVLWFLYGILFFISYDLVTDISTGNSNCKVINEAVKQYLKIWHVLIFLGVLPLSITIIFGYLAYRNVKKLSYRTLPLVRRRLDQQLTVMVLTQVIFSVFTITPYTVINAIILDPYLTQDPIAKAILSSAGILSIILLYSCFASPFYIYICASERFRHQLVFVLYKMHLQRWRRRNVVIDFVISQH</sequence>
<dbReference type="PANTHER" id="PTHR46641">
    <property type="entry name" value="FMRFAMIDE RECEPTOR-RELATED"/>
    <property type="match status" value="1"/>
</dbReference>
<evidence type="ECO:0000256" key="3">
    <source>
        <dbReference type="ARBA" id="ARBA00022989"/>
    </source>
</evidence>
<reference evidence="7" key="1">
    <citation type="submission" date="2021-02" db="EMBL/GenBank/DDBJ databases">
        <authorList>
            <person name="Nowell W R."/>
        </authorList>
    </citation>
    <scope>NUCLEOTIDE SEQUENCE</scope>
</reference>
<keyword evidence="4 5" id="KW-0472">Membrane</keyword>
<evidence type="ECO:0000313" key="8">
    <source>
        <dbReference type="Proteomes" id="UP000663889"/>
    </source>
</evidence>